<keyword evidence="3" id="KW-1185">Reference proteome</keyword>
<accession>A0ABQ7ASC4</accession>
<evidence type="ECO:0000313" key="2">
    <source>
        <dbReference type="EMBL" id="KAF3517245.1"/>
    </source>
</evidence>
<feature type="domain" description="GH3 C-terminal" evidence="1">
    <location>
        <begin position="131"/>
        <end position="167"/>
    </location>
</feature>
<evidence type="ECO:0000313" key="3">
    <source>
        <dbReference type="Proteomes" id="UP000266723"/>
    </source>
</evidence>
<dbReference type="EMBL" id="QGKV02001556">
    <property type="protein sequence ID" value="KAF3517245.1"/>
    <property type="molecule type" value="Genomic_DNA"/>
</dbReference>
<proteinExistence type="predicted"/>
<name>A0ABQ7ASC4_BRACR</name>
<evidence type="ECO:0000259" key="1">
    <source>
        <dbReference type="Pfam" id="PF23572"/>
    </source>
</evidence>
<sequence>MAFLNSVPLATTPSEYVLSSSMRSCPARGGSRGSPTLVAETVAVILGGPKPELADLIERQCSQKSWEGDGFYNSAPQFKFVRRKNIVLSIDLEATTEEDISKALNRAAVVLEASDLMLMGFTCYADISTVPEIRVVQQGTFDSLMEYFISKGTSISQFKIPVCTNSPQALAILEDKVIDRFFSDKCPQIWST</sequence>
<dbReference type="InterPro" id="IPR055378">
    <property type="entry name" value="GH3_C"/>
</dbReference>
<gene>
    <name evidence="2" type="ORF">DY000_02058763</name>
</gene>
<dbReference type="PANTHER" id="PTHR31901:SF52">
    <property type="entry name" value="AUXIN-RESPONSIVE GH3 FAMILY PROTEIN"/>
    <property type="match status" value="1"/>
</dbReference>
<dbReference type="Proteomes" id="UP000266723">
    <property type="component" value="Unassembled WGS sequence"/>
</dbReference>
<dbReference type="InterPro" id="IPR004993">
    <property type="entry name" value="GH3"/>
</dbReference>
<dbReference type="Pfam" id="PF23572">
    <property type="entry name" value="GH3_C"/>
    <property type="match status" value="1"/>
</dbReference>
<protein>
    <recommendedName>
        <fullName evidence="1">GH3 C-terminal domain-containing protein</fullName>
    </recommendedName>
</protein>
<comment type="caution">
    <text evidence="2">The sequence shown here is derived from an EMBL/GenBank/DDBJ whole genome shotgun (WGS) entry which is preliminary data.</text>
</comment>
<reference evidence="2 3" key="1">
    <citation type="journal article" date="2020" name="BMC Genomics">
        <title>Intraspecific diversification of the crop wild relative Brassica cretica Lam. using demographic model selection.</title>
        <authorList>
            <person name="Kioukis A."/>
            <person name="Michalopoulou V.A."/>
            <person name="Briers L."/>
            <person name="Pirintsos S."/>
            <person name="Studholme D.J."/>
            <person name="Pavlidis P."/>
            <person name="Sarris P.F."/>
        </authorList>
    </citation>
    <scope>NUCLEOTIDE SEQUENCE [LARGE SCALE GENOMIC DNA]</scope>
    <source>
        <strain evidence="3">cv. PFS-1207/04</strain>
    </source>
</reference>
<dbReference type="PANTHER" id="PTHR31901">
    <property type="entry name" value="GH3 DOMAIN-CONTAINING PROTEIN"/>
    <property type="match status" value="1"/>
</dbReference>
<organism evidence="2 3">
    <name type="scientific">Brassica cretica</name>
    <name type="common">Mustard</name>
    <dbReference type="NCBI Taxonomy" id="69181"/>
    <lineage>
        <taxon>Eukaryota</taxon>
        <taxon>Viridiplantae</taxon>
        <taxon>Streptophyta</taxon>
        <taxon>Embryophyta</taxon>
        <taxon>Tracheophyta</taxon>
        <taxon>Spermatophyta</taxon>
        <taxon>Magnoliopsida</taxon>
        <taxon>eudicotyledons</taxon>
        <taxon>Gunneridae</taxon>
        <taxon>Pentapetalae</taxon>
        <taxon>rosids</taxon>
        <taxon>malvids</taxon>
        <taxon>Brassicales</taxon>
        <taxon>Brassicaceae</taxon>
        <taxon>Brassiceae</taxon>
        <taxon>Brassica</taxon>
    </lineage>
</organism>